<dbReference type="EMBL" id="GBRH01273938">
    <property type="protein sequence ID" value="JAD23957.1"/>
    <property type="molecule type" value="Transcribed_RNA"/>
</dbReference>
<proteinExistence type="predicted"/>
<accession>A0A0A8YMY1</accession>
<protein>
    <submittedName>
        <fullName evidence="1">Uncharacterized protein</fullName>
    </submittedName>
</protein>
<reference evidence="1" key="1">
    <citation type="submission" date="2014-09" db="EMBL/GenBank/DDBJ databases">
        <authorList>
            <person name="Magalhaes I.L.F."/>
            <person name="Oliveira U."/>
            <person name="Santos F.R."/>
            <person name="Vidigal T.H.D.A."/>
            <person name="Brescovit A.D."/>
            <person name="Santos A.J."/>
        </authorList>
    </citation>
    <scope>NUCLEOTIDE SEQUENCE</scope>
    <source>
        <tissue evidence="1">Shoot tissue taken approximately 20 cm above the soil surface</tissue>
    </source>
</reference>
<dbReference type="AlphaFoldDB" id="A0A0A8YMY1"/>
<sequence length="16" mass="1515">MAASSELLGARAGPSP</sequence>
<evidence type="ECO:0000313" key="1">
    <source>
        <dbReference type="EMBL" id="JAD23957.1"/>
    </source>
</evidence>
<reference evidence="1" key="2">
    <citation type="journal article" date="2015" name="Data Brief">
        <title>Shoot transcriptome of the giant reed, Arundo donax.</title>
        <authorList>
            <person name="Barrero R.A."/>
            <person name="Guerrero F.D."/>
            <person name="Moolhuijzen P."/>
            <person name="Goolsby J.A."/>
            <person name="Tidwell J."/>
            <person name="Bellgard S.E."/>
            <person name="Bellgard M.I."/>
        </authorList>
    </citation>
    <scope>NUCLEOTIDE SEQUENCE</scope>
    <source>
        <tissue evidence="1">Shoot tissue taken approximately 20 cm above the soil surface</tissue>
    </source>
</reference>
<organism evidence="1">
    <name type="scientific">Arundo donax</name>
    <name type="common">Giant reed</name>
    <name type="synonym">Donax arundinaceus</name>
    <dbReference type="NCBI Taxonomy" id="35708"/>
    <lineage>
        <taxon>Eukaryota</taxon>
        <taxon>Viridiplantae</taxon>
        <taxon>Streptophyta</taxon>
        <taxon>Embryophyta</taxon>
        <taxon>Tracheophyta</taxon>
        <taxon>Spermatophyta</taxon>
        <taxon>Magnoliopsida</taxon>
        <taxon>Liliopsida</taxon>
        <taxon>Poales</taxon>
        <taxon>Poaceae</taxon>
        <taxon>PACMAD clade</taxon>
        <taxon>Arundinoideae</taxon>
        <taxon>Arundineae</taxon>
        <taxon>Arundo</taxon>
    </lineage>
</organism>
<name>A0A0A8YMY1_ARUDO</name>